<reference evidence="1" key="1">
    <citation type="submission" date="2020-12" db="EMBL/GenBank/DDBJ databases">
        <authorList>
            <person name="Mcmullen J.G."/>
        </authorList>
    </citation>
    <scope>NUCLEOTIDE SEQUENCE</scope>
    <source>
        <strain evidence="1">Dm-2019-70</strain>
    </source>
</reference>
<evidence type="ECO:0000313" key="2">
    <source>
        <dbReference type="Proteomes" id="UP000676478"/>
    </source>
</evidence>
<dbReference type="Proteomes" id="UP000676478">
    <property type="component" value="Unassembled WGS sequence"/>
</dbReference>
<evidence type="ECO:0000313" key="1">
    <source>
        <dbReference type="EMBL" id="MBS1011814.1"/>
    </source>
</evidence>
<dbReference type="RefSeq" id="WP_211756905.1">
    <property type="nucleotide sequence ID" value="NZ_JAERKF010000028.1"/>
</dbReference>
<protein>
    <recommendedName>
        <fullName evidence="3">Surface layer protein A domain-containing protein</fullName>
    </recommendedName>
</protein>
<dbReference type="EMBL" id="JAERKF010000028">
    <property type="protein sequence ID" value="MBS1011814.1"/>
    <property type="molecule type" value="Genomic_DNA"/>
</dbReference>
<gene>
    <name evidence="1" type="ORF">JK167_13465</name>
</gene>
<reference evidence="1" key="2">
    <citation type="submission" date="2022-09" db="EMBL/GenBank/DDBJ databases">
        <title>Genome-inferred correspondence between phylogeny and metabolic traits in the wild Drosophila gut microbiome.</title>
        <authorList>
            <person name="Bueno E."/>
            <person name="Blow F."/>
            <person name="Douglas A.E."/>
        </authorList>
    </citation>
    <scope>NUCLEOTIDE SEQUENCE</scope>
    <source>
        <strain evidence="1">Dm-2019-70</strain>
    </source>
</reference>
<name>A0AA41JUP8_LEVBR</name>
<proteinExistence type="predicted"/>
<evidence type="ECO:0008006" key="3">
    <source>
        <dbReference type="Google" id="ProtNLM"/>
    </source>
</evidence>
<organism evidence="1 2">
    <name type="scientific">Levilactobacillus brevis</name>
    <name type="common">Lactobacillus brevis</name>
    <dbReference type="NCBI Taxonomy" id="1580"/>
    <lineage>
        <taxon>Bacteria</taxon>
        <taxon>Bacillati</taxon>
        <taxon>Bacillota</taxon>
        <taxon>Bacilli</taxon>
        <taxon>Lactobacillales</taxon>
        <taxon>Lactobacillaceae</taxon>
        <taxon>Levilactobacillus</taxon>
    </lineage>
</organism>
<dbReference type="AlphaFoldDB" id="A0AA41JUP8"/>
<accession>A0AA41JUP8</accession>
<sequence>MKIKSALSMGLVLTGLIVGGFTYTNTLKAEASSWHKESPKIARGTWTDKYKYPKGAMYDVLYISKNLFVFDDNDPHLSNLKYKKVGLNAYKFKGYEFELGKTVTDSGKWYFISKHHVRVSRLGYKFNLYK</sequence>
<comment type="caution">
    <text evidence="1">The sequence shown here is derived from an EMBL/GenBank/DDBJ whole genome shotgun (WGS) entry which is preliminary data.</text>
</comment>